<feature type="domain" description="TonB-dependent receptor-like beta-barrel" evidence="13">
    <location>
        <begin position="310"/>
        <end position="706"/>
    </location>
</feature>
<evidence type="ECO:0000256" key="5">
    <source>
        <dbReference type="ARBA" id="ARBA00022692"/>
    </source>
</evidence>
<evidence type="ECO:0000256" key="7">
    <source>
        <dbReference type="ARBA" id="ARBA00023004"/>
    </source>
</evidence>
<evidence type="ECO:0000313" key="15">
    <source>
        <dbReference type="Proteomes" id="UP000264492"/>
    </source>
</evidence>
<evidence type="ECO:0000259" key="13">
    <source>
        <dbReference type="Pfam" id="PF00593"/>
    </source>
</evidence>
<gene>
    <name evidence="14" type="ORF">DX914_19770</name>
</gene>
<dbReference type="Gene3D" id="2.40.170.20">
    <property type="entry name" value="TonB-dependent receptor, beta-barrel domain"/>
    <property type="match status" value="1"/>
</dbReference>
<comment type="caution">
    <text evidence="14">The sequence shown here is derived from an EMBL/GenBank/DDBJ whole genome shotgun (WGS) entry which is preliminary data.</text>
</comment>
<proteinExistence type="predicted"/>
<keyword evidence="7" id="KW-0408">Iron</keyword>
<keyword evidence="6" id="KW-0732">Signal</keyword>
<sequence>MRSATAVSKPRCATTSSACATGSTRESSGRSRRPHRVPRSRAGGRTSASTTRSPPGPAASRAPRRGCVRCCLRCCGWPCSPPRCPFGRCAACVIGPWRIEMKAWLWMAAIACAPAYAQRAGDNAVTAAEDAFGATLGNESIGLYSSKQVRGFSPVEAGNVRMEGLYFDRQGTVPPALVEGSTIRVGLSALGYPFPAPTGIVDYRLKKAGDRRVLSVIGALNAYGAPALELDAKLPIVEGRLGVAANVSWAREEYYDGADARYLRAAVVPRWRPSEHVEILPFWSISRGRDEEVAPVIVTAGNYLPPKVQRRRHFGQRWSDNEYDSRNYGVIAKARIGRDWALSGSAVRSIFHMPSGFAELFVDTTPDGMTREKVIADPSQRSVSSSGELRLSRSFSEGPRLHLLHAAVRGRSLESLYGGSAPALDYGWRRLGELRPMPEPDAFAFAQRTRDRVRQWTGGLAYEGRWRDVGELSLGLQRSRYHKQVDQPGLPRVSTRDDPWLPSASVSAYLSPRLALYAGHTRGLEESGVAPDDAANRNQALPAIRTRQTDAGLRWTLGNGMKLVAGGFDVRKPYFVTDENNVFGPLGEVRHRGMELSLSGALNDRFNLVAGAVLMRPRVSGAAVREGRVGERPIGQAERVLRGDLEYRPPALPGWSFDVAMSHYGERVASRDGVNRLPAYTLADVGARYRFKLGAAPASLRLLVANVGDTYAWNLYGHNSFGLTDGRRYVVQLAVDFEG</sequence>
<evidence type="ECO:0000256" key="6">
    <source>
        <dbReference type="ARBA" id="ARBA00022729"/>
    </source>
</evidence>
<keyword evidence="5" id="KW-0812">Transmembrane</keyword>
<keyword evidence="11" id="KW-0998">Cell outer membrane</keyword>
<dbReference type="GO" id="GO:0015344">
    <property type="term" value="F:siderophore uptake transmembrane transporter activity"/>
    <property type="evidence" value="ECO:0007669"/>
    <property type="project" value="TreeGrafter"/>
</dbReference>
<protein>
    <submittedName>
        <fullName evidence="14">TonB-dependent receptor</fullName>
    </submittedName>
</protein>
<dbReference type="AlphaFoldDB" id="A0A371JWN7"/>
<evidence type="ECO:0000256" key="9">
    <source>
        <dbReference type="ARBA" id="ARBA00023077"/>
    </source>
</evidence>
<reference evidence="14 15" key="1">
    <citation type="submission" date="2018-08" db="EMBL/GenBank/DDBJ databases">
        <title>Lysobacter sp. zong2l5, whole genome shotgun sequence.</title>
        <authorList>
            <person name="Zhang X."/>
            <person name="Feng G."/>
            <person name="Zhu H."/>
        </authorList>
    </citation>
    <scope>NUCLEOTIDE SEQUENCE [LARGE SCALE GENOMIC DNA]</scope>
    <source>
        <strain evidence="15">zong2l5</strain>
    </source>
</reference>
<keyword evidence="8" id="KW-0406">Ion transport</keyword>
<dbReference type="EMBL" id="QTSU01000005">
    <property type="protein sequence ID" value="RDZ26093.1"/>
    <property type="molecule type" value="Genomic_DNA"/>
</dbReference>
<dbReference type="PANTHER" id="PTHR32552">
    <property type="entry name" value="FERRICHROME IRON RECEPTOR-RELATED"/>
    <property type="match status" value="1"/>
</dbReference>
<evidence type="ECO:0000256" key="10">
    <source>
        <dbReference type="ARBA" id="ARBA00023136"/>
    </source>
</evidence>
<dbReference type="InterPro" id="IPR039426">
    <property type="entry name" value="TonB-dep_rcpt-like"/>
</dbReference>
<comment type="subcellular location">
    <subcellularLocation>
        <location evidence="1">Cell outer membrane</location>
        <topology evidence="1">Multi-pass membrane protein</topology>
    </subcellularLocation>
</comment>
<keyword evidence="2" id="KW-0813">Transport</keyword>
<name>A0A371JWN7_9GAMM</name>
<evidence type="ECO:0000256" key="1">
    <source>
        <dbReference type="ARBA" id="ARBA00004571"/>
    </source>
</evidence>
<dbReference type="Pfam" id="PF00593">
    <property type="entry name" value="TonB_dep_Rec_b-barrel"/>
    <property type="match status" value="1"/>
</dbReference>
<evidence type="ECO:0000256" key="4">
    <source>
        <dbReference type="ARBA" id="ARBA00022496"/>
    </source>
</evidence>
<organism evidence="14 15">
    <name type="scientific">Lysobacter silvisoli</name>
    <dbReference type="NCBI Taxonomy" id="2293254"/>
    <lineage>
        <taxon>Bacteria</taxon>
        <taxon>Pseudomonadati</taxon>
        <taxon>Pseudomonadota</taxon>
        <taxon>Gammaproteobacteria</taxon>
        <taxon>Lysobacterales</taxon>
        <taxon>Lysobacteraceae</taxon>
        <taxon>Lysobacter</taxon>
    </lineage>
</organism>
<keyword evidence="10" id="KW-0472">Membrane</keyword>
<dbReference type="SUPFAM" id="SSF56935">
    <property type="entry name" value="Porins"/>
    <property type="match status" value="1"/>
</dbReference>
<evidence type="ECO:0000256" key="8">
    <source>
        <dbReference type="ARBA" id="ARBA00023065"/>
    </source>
</evidence>
<dbReference type="InterPro" id="IPR000531">
    <property type="entry name" value="Beta-barrel_TonB"/>
</dbReference>
<keyword evidence="9" id="KW-0798">TonB box</keyword>
<feature type="compositionally biased region" description="Basic residues" evidence="12">
    <location>
        <begin position="30"/>
        <end position="39"/>
    </location>
</feature>
<keyword evidence="4" id="KW-0410">Iron transport</keyword>
<evidence type="ECO:0000256" key="12">
    <source>
        <dbReference type="SAM" id="MobiDB-lite"/>
    </source>
</evidence>
<keyword evidence="3" id="KW-1134">Transmembrane beta strand</keyword>
<dbReference type="GO" id="GO:0009279">
    <property type="term" value="C:cell outer membrane"/>
    <property type="evidence" value="ECO:0007669"/>
    <property type="project" value="UniProtKB-SubCell"/>
</dbReference>
<feature type="region of interest" description="Disordered" evidence="12">
    <location>
        <begin position="1"/>
        <end position="63"/>
    </location>
</feature>
<evidence type="ECO:0000256" key="2">
    <source>
        <dbReference type="ARBA" id="ARBA00022448"/>
    </source>
</evidence>
<keyword evidence="14" id="KW-0675">Receptor</keyword>
<evidence type="ECO:0000256" key="3">
    <source>
        <dbReference type="ARBA" id="ARBA00022452"/>
    </source>
</evidence>
<accession>A0A371JWN7</accession>
<dbReference type="InterPro" id="IPR036942">
    <property type="entry name" value="Beta-barrel_TonB_sf"/>
</dbReference>
<keyword evidence="15" id="KW-1185">Reference proteome</keyword>
<feature type="compositionally biased region" description="Low complexity" evidence="12">
    <location>
        <begin position="12"/>
        <end position="26"/>
    </location>
</feature>
<evidence type="ECO:0000313" key="14">
    <source>
        <dbReference type="EMBL" id="RDZ26093.1"/>
    </source>
</evidence>
<dbReference type="Proteomes" id="UP000264492">
    <property type="component" value="Unassembled WGS sequence"/>
</dbReference>
<evidence type="ECO:0000256" key="11">
    <source>
        <dbReference type="ARBA" id="ARBA00023237"/>
    </source>
</evidence>
<dbReference type="PANTHER" id="PTHR32552:SF68">
    <property type="entry name" value="FERRICHROME OUTER MEMBRANE TRANSPORTER_PHAGE RECEPTOR"/>
    <property type="match status" value="1"/>
</dbReference>